<dbReference type="PANTHER" id="PTHR31321">
    <property type="entry name" value="ACYL-COA THIOESTER HYDROLASE YBHC-RELATED"/>
    <property type="match status" value="1"/>
</dbReference>
<dbReference type="FunFam" id="2.160.20.10:FF:000008">
    <property type="entry name" value="Pectinesterase"/>
    <property type="match status" value="1"/>
</dbReference>
<feature type="chain" id="PRO_5041777222" description="Pectinesterase" evidence="12">
    <location>
        <begin position="33"/>
        <end position="375"/>
    </location>
</feature>
<feature type="active site" evidence="11">
    <location>
        <position position="229"/>
    </location>
</feature>
<dbReference type="PROSITE" id="PS00503">
    <property type="entry name" value="PECTINESTERASE_2"/>
    <property type="match status" value="1"/>
</dbReference>
<evidence type="ECO:0000256" key="3">
    <source>
        <dbReference type="ARBA" id="ARBA00008891"/>
    </source>
</evidence>
<comment type="similarity">
    <text evidence="3">Belongs to the pectinesterase family.</text>
</comment>
<dbReference type="Gene3D" id="2.160.20.10">
    <property type="entry name" value="Single-stranded right-handed beta-helix, Pectin lyase-like"/>
    <property type="match status" value="1"/>
</dbReference>
<protein>
    <recommendedName>
        <fullName evidence="4 12">Pectinesterase</fullName>
        <ecNumber evidence="4 12">3.1.1.11</ecNumber>
    </recommendedName>
</protein>
<dbReference type="EC" id="3.1.1.11" evidence="4 12"/>
<keyword evidence="5" id="KW-0134">Cell wall</keyword>
<gene>
    <name evidence="14" type="ORF">L3X38_036350</name>
</gene>
<evidence type="ECO:0000256" key="4">
    <source>
        <dbReference type="ARBA" id="ARBA00013229"/>
    </source>
</evidence>
<proteinExistence type="inferred from homology"/>
<name>A0AAD4YQA2_PRUDU</name>
<keyword evidence="9 12" id="KW-0063">Aspartyl esterase</keyword>
<keyword evidence="8 12" id="KW-0378">Hydrolase</keyword>
<dbReference type="GO" id="GO:0030599">
    <property type="term" value="F:pectinesterase activity"/>
    <property type="evidence" value="ECO:0007669"/>
    <property type="project" value="UniProtKB-UniRule"/>
</dbReference>
<evidence type="ECO:0000259" key="13">
    <source>
        <dbReference type="Pfam" id="PF01095"/>
    </source>
</evidence>
<dbReference type="Pfam" id="PF01095">
    <property type="entry name" value="Pectinesterase"/>
    <property type="match status" value="1"/>
</dbReference>
<keyword evidence="6" id="KW-0964">Secreted</keyword>
<feature type="domain" description="Pectinesterase catalytic" evidence="13">
    <location>
        <begin position="77"/>
        <end position="363"/>
    </location>
</feature>
<evidence type="ECO:0000256" key="10">
    <source>
        <dbReference type="ARBA" id="ARBA00047928"/>
    </source>
</evidence>
<dbReference type="InterPro" id="IPR000070">
    <property type="entry name" value="Pectinesterase_cat"/>
</dbReference>
<dbReference type="EMBL" id="JAJFAZ020000007">
    <property type="protein sequence ID" value="KAI5316643.1"/>
    <property type="molecule type" value="Genomic_DNA"/>
</dbReference>
<comment type="pathway">
    <text evidence="2 12">Glycan metabolism; pectin degradation; 2-dehydro-3-deoxy-D-gluconate from pectin: step 1/5.</text>
</comment>
<accession>A0AAD4YQA2</accession>
<dbReference type="PANTHER" id="PTHR31321:SF87">
    <property type="entry name" value="PECTINESTERASE 63-RELATED"/>
    <property type="match status" value="1"/>
</dbReference>
<evidence type="ECO:0000256" key="9">
    <source>
        <dbReference type="ARBA" id="ARBA00023085"/>
    </source>
</evidence>
<comment type="subcellular location">
    <subcellularLocation>
        <location evidence="1">Secreted</location>
        <location evidence="1">Cell wall</location>
    </subcellularLocation>
</comment>
<evidence type="ECO:0000256" key="7">
    <source>
        <dbReference type="ARBA" id="ARBA00022729"/>
    </source>
</evidence>
<evidence type="ECO:0000256" key="8">
    <source>
        <dbReference type="ARBA" id="ARBA00022801"/>
    </source>
</evidence>
<dbReference type="InterPro" id="IPR011050">
    <property type="entry name" value="Pectin_lyase_fold/virulence"/>
</dbReference>
<evidence type="ECO:0000313" key="14">
    <source>
        <dbReference type="EMBL" id="KAI5316643.1"/>
    </source>
</evidence>
<dbReference type="GO" id="GO:0042545">
    <property type="term" value="P:cell wall modification"/>
    <property type="evidence" value="ECO:0007669"/>
    <property type="project" value="UniProtKB-UniRule"/>
</dbReference>
<evidence type="ECO:0000256" key="6">
    <source>
        <dbReference type="ARBA" id="ARBA00022525"/>
    </source>
</evidence>
<reference evidence="14 15" key="1">
    <citation type="journal article" date="2022" name="G3 (Bethesda)">
        <title>Whole-genome sequence and methylome profiling of the almond [Prunus dulcis (Mill.) D.A. Webb] cultivar 'Nonpareil'.</title>
        <authorList>
            <person name="D'Amico-Willman K.M."/>
            <person name="Ouma W.Z."/>
            <person name="Meulia T."/>
            <person name="Sideli G.M."/>
            <person name="Gradziel T.M."/>
            <person name="Fresnedo-Ramirez J."/>
        </authorList>
    </citation>
    <scope>NUCLEOTIDE SEQUENCE [LARGE SCALE GENOMIC DNA]</scope>
    <source>
        <strain evidence="14">Clone GOH B32 T37-40</strain>
    </source>
</reference>
<dbReference type="GO" id="GO:0045490">
    <property type="term" value="P:pectin catabolic process"/>
    <property type="evidence" value="ECO:0007669"/>
    <property type="project" value="UniProtKB-UniRule"/>
</dbReference>
<evidence type="ECO:0000256" key="5">
    <source>
        <dbReference type="ARBA" id="ARBA00022512"/>
    </source>
</evidence>
<evidence type="ECO:0000256" key="11">
    <source>
        <dbReference type="PROSITE-ProRule" id="PRU10040"/>
    </source>
</evidence>
<dbReference type="Proteomes" id="UP001054821">
    <property type="component" value="Chromosome 7"/>
</dbReference>
<evidence type="ECO:0000256" key="1">
    <source>
        <dbReference type="ARBA" id="ARBA00004191"/>
    </source>
</evidence>
<feature type="signal peptide" evidence="12">
    <location>
        <begin position="1"/>
        <end position="32"/>
    </location>
</feature>
<evidence type="ECO:0000313" key="15">
    <source>
        <dbReference type="Proteomes" id="UP001054821"/>
    </source>
</evidence>
<evidence type="ECO:0000256" key="2">
    <source>
        <dbReference type="ARBA" id="ARBA00005184"/>
    </source>
</evidence>
<comment type="caution">
    <text evidence="14">The sequence shown here is derived from an EMBL/GenBank/DDBJ whole genome shotgun (WGS) entry which is preliminary data.</text>
</comment>
<sequence>MTCMLSTPSCFGVHAALTMTLLILPIAIIAVADDDTPVPADHSQVNTWFNNNVNPYKERQGTLDPALVTAEVGQTVVKVMKDGSGEFKTITDAVNSIPTNNTKRVIVYIGGGEYNEKITIPRNKSFVTFYGSPTNMPTLTFGGTAQKYGTVDSATVIAESDYFVAANLIIKNSSPKPDGKRVGEQALALRVSGNKSALFNCRLIGFQDTLCDDKGNHFFKDCFIEGTVDFIFGSGKSLYLNTELHVLGNNEMTVITAQARDSASEDTGYSFLHCNITGTGNGTYLGRAWRTSPRVVFAYTSMSEVITPAGWNNKNRPERDRTVFYGEYKCSGPGSSMVGRVKYTKQLNDEQIKPFLSLSYIQGSKWLLPPPNPKA</sequence>
<keyword evidence="15" id="KW-1185">Reference proteome</keyword>
<dbReference type="AlphaFoldDB" id="A0AAD4YQA2"/>
<evidence type="ECO:0000256" key="12">
    <source>
        <dbReference type="RuleBase" id="RU000589"/>
    </source>
</evidence>
<dbReference type="InterPro" id="IPR033131">
    <property type="entry name" value="Pectinesterase_Asp_AS"/>
</dbReference>
<keyword evidence="7 12" id="KW-0732">Signal</keyword>
<comment type="catalytic activity">
    <reaction evidence="10 12">
        <text>[(1-&gt;4)-alpha-D-galacturonosyl methyl ester](n) + n H2O = [(1-&gt;4)-alpha-D-galacturonosyl](n) + n methanol + n H(+)</text>
        <dbReference type="Rhea" id="RHEA:22380"/>
        <dbReference type="Rhea" id="RHEA-COMP:14570"/>
        <dbReference type="Rhea" id="RHEA-COMP:14573"/>
        <dbReference type="ChEBI" id="CHEBI:15377"/>
        <dbReference type="ChEBI" id="CHEBI:15378"/>
        <dbReference type="ChEBI" id="CHEBI:17790"/>
        <dbReference type="ChEBI" id="CHEBI:140522"/>
        <dbReference type="ChEBI" id="CHEBI:140523"/>
        <dbReference type="EC" id="3.1.1.11"/>
    </reaction>
</comment>
<organism evidence="14 15">
    <name type="scientific">Prunus dulcis</name>
    <name type="common">Almond</name>
    <name type="synonym">Amygdalus dulcis</name>
    <dbReference type="NCBI Taxonomy" id="3755"/>
    <lineage>
        <taxon>Eukaryota</taxon>
        <taxon>Viridiplantae</taxon>
        <taxon>Streptophyta</taxon>
        <taxon>Embryophyta</taxon>
        <taxon>Tracheophyta</taxon>
        <taxon>Spermatophyta</taxon>
        <taxon>Magnoliopsida</taxon>
        <taxon>eudicotyledons</taxon>
        <taxon>Gunneridae</taxon>
        <taxon>Pentapetalae</taxon>
        <taxon>rosids</taxon>
        <taxon>fabids</taxon>
        <taxon>Rosales</taxon>
        <taxon>Rosaceae</taxon>
        <taxon>Amygdaloideae</taxon>
        <taxon>Amygdaleae</taxon>
        <taxon>Prunus</taxon>
    </lineage>
</organism>
<dbReference type="InterPro" id="IPR012334">
    <property type="entry name" value="Pectin_lyas_fold"/>
</dbReference>
<dbReference type="SUPFAM" id="SSF51126">
    <property type="entry name" value="Pectin lyase-like"/>
    <property type="match status" value="1"/>
</dbReference>